<gene>
    <name evidence="1" type="ORF">YEW_EK18740</name>
</gene>
<name>F4MYR3_YEREN</name>
<dbReference type="AlphaFoldDB" id="F4MYR3"/>
<dbReference type="EMBL" id="FR718557">
    <property type="protein sequence ID" value="CBX70971.1"/>
    <property type="molecule type" value="Genomic_DNA"/>
</dbReference>
<reference evidence="1" key="1">
    <citation type="journal article" date="2011" name="BMC Genomics">
        <title>Shotgun sequencing of Yersinia enterocolitica strain W22703 (biotype 2, serotype O:9): genomic evidence for oscillation between invertebrates and mammals.</title>
        <authorList>
            <person name="Fuchs T.M."/>
            <person name="Brandt K."/>
            <person name="Starke M."/>
            <person name="Rattei T."/>
        </authorList>
    </citation>
    <scope>NUCLEOTIDE SEQUENCE</scope>
</reference>
<sequence length="39" mass="4619">MTECNFYPFTFLGIEVSLNETHRQEITFDFFTVLMVIGK</sequence>
<accession>F4MYR3</accession>
<organism evidence="1">
    <name type="scientific">Yersinia enterocolitica W22703</name>
    <dbReference type="NCBI Taxonomy" id="913028"/>
    <lineage>
        <taxon>Bacteria</taxon>
        <taxon>Pseudomonadati</taxon>
        <taxon>Pseudomonadota</taxon>
        <taxon>Gammaproteobacteria</taxon>
        <taxon>Enterobacterales</taxon>
        <taxon>Yersiniaceae</taxon>
        <taxon>Yersinia</taxon>
    </lineage>
</organism>
<proteinExistence type="predicted"/>
<evidence type="ECO:0000313" key="1">
    <source>
        <dbReference type="EMBL" id="CBX70971.1"/>
    </source>
</evidence>
<protein>
    <submittedName>
        <fullName evidence="1">Uncharacterized protein</fullName>
    </submittedName>
</protein>